<dbReference type="SMART" id="SM00028">
    <property type="entry name" value="TPR"/>
    <property type="match status" value="3"/>
</dbReference>
<evidence type="ECO:0000256" key="5">
    <source>
        <dbReference type="PROSITE-ProRule" id="PRU00339"/>
    </source>
</evidence>
<dbReference type="PANTHER" id="PTHR46423:SF1">
    <property type="entry name" value="RNA POLYMERASE II-ASSOCIATED PROTEIN 3"/>
    <property type="match status" value="1"/>
</dbReference>
<gene>
    <name evidence="9" type="ORF">GFSPODELE1_LOCUS9288</name>
</gene>
<proteinExistence type="inferred from homology"/>
<evidence type="ECO:0000313" key="10">
    <source>
        <dbReference type="Proteomes" id="UP001497453"/>
    </source>
</evidence>
<feature type="compositionally biased region" description="Low complexity" evidence="7">
    <location>
        <begin position="189"/>
        <end position="224"/>
    </location>
</feature>
<evidence type="ECO:0000256" key="7">
    <source>
        <dbReference type="SAM" id="MobiDB-lite"/>
    </source>
</evidence>
<keyword evidence="10" id="KW-1185">Reference proteome</keyword>
<name>A0ABP1E3H0_9APHY</name>
<feature type="coiled-coil region" evidence="6">
    <location>
        <begin position="80"/>
        <end position="127"/>
    </location>
</feature>
<sequence>MTSEAAQISKDKGNTAFKAGDYPTAIGHYSAAIVADAQNPTLPLNRAAAYLKLGKNEDAERDCSRVIGLNQNNVKAWFRRAQARAALEKYGEALTDLKQASKLDPINQDVNRKIVKTEELLKKKDAQLREKSARRTALSQAAVPNPPPHPARRRVPITIVEPESSSSKTPVAAPASAVSTADDFLKPVSSRPLTSQPSSSVETTPKMLAPKPAIPAAASPPLAAREPKAQPTSHSPPPIAPLPKVGGGIFRPSGKHTIFGKNRDDKASTPTTLVTFMKIWDAFQLPEQRWAFIQQIAPASLPAIFKSSLEPSTLVSILQTFNAVIKHSSTPEDATLIKEYMTNLARVPRWSTIVLFLGADEKKLIAGIWNHLSPISGDEDANARKAWGLT</sequence>
<dbReference type="PROSITE" id="PS50005">
    <property type="entry name" value="TPR"/>
    <property type="match status" value="1"/>
</dbReference>
<feature type="region of interest" description="Disordered" evidence="7">
    <location>
        <begin position="132"/>
        <end position="154"/>
    </location>
</feature>
<evidence type="ECO:0000313" key="9">
    <source>
        <dbReference type="EMBL" id="CAL1713409.1"/>
    </source>
</evidence>
<dbReference type="InterPro" id="IPR025986">
    <property type="entry name" value="RPAP3-like_C"/>
</dbReference>
<evidence type="ECO:0000256" key="3">
    <source>
        <dbReference type="ARBA" id="ARBA00038275"/>
    </source>
</evidence>
<dbReference type="EMBL" id="OZ037950">
    <property type="protein sequence ID" value="CAL1713409.1"/>
    <property type="molecule type" value="Genomic_DNA"/>
</dbReference>
<dbReference type="Proteomes" id="UP001497453">
    <property type="component" value="Chromosome 7"/>
</dbReference>
<dbReference type="InterPro" id="IPR051966">
    <property type="entry name" value="RPAP3"/>
</dbReference>
<evidence type="ECO:0000259" key="8">
    <source>
        <dbReference type="Pfam" id="PF13877"/>
    </source>
</evidence>
<comment type="similarity">
    <text evidence="3">Belongs to the RPAP3 family.</text>
</comment>
<evidence type="ECO:0000256" key="1">
    <source>
        <dbReference type="ARBA" id="ARBA00022737"/>
    </source>
</evidence>
<dbReference type="Pfam" id="PF13877">
    <property type="entry name" value="RPAP3_C"/>
    <property type="match status" value="1"/>
</dbReference>
<dbReference type="InterPro" id="IPR013105">
    <property type="entry name" value="TPR_2"/>
</dbReference>
<evidence type="ECO:0000256" key="4">
    <source>
        <dbReference type="ARBA" id="ARBA00040133"/>
    </source>
</evidence>
<keyword evidence="6" id="KW-0175">Coiled coil</keyword>
<evidence type="ECO:0000256" key="2">
    <source>
        <dbReference type="ARBA" id="ARBA00022803"/>
    </source>
</evidence>
<dbReference type="SUPFAM" id="SSF48452">
    <property type="entry name" value="TPR-like"/>
    <property type="match status" value="1"/>
</dbReference>
<accession>A0ABP1E3H0</accession>
<feature type="repeat" description="TPR" evidence="5">
    <location>
        <begin position="74"/>
        <end position="107"/>
    </location>
</feature>
<evidence type="ECO:0000256" key="6">
    <source>
        <dbReference type="SAM" id="Coils"/>
    </source>
</evidence>
<reference evidence="10" key="1">
    <citation type="submission" date="2024-04" db="EMBL/GenBank/DDBJ databases">
        <authorList>
            <person name="Shaw F."/>
            <person name="Minotto A."/>
        </authorList>
    </citation>
    <scope>NUCLEOTIDE SEQUENCE [LARGE SCALE GENOMIC DNA]</scope>
</reference>
<feature type="region of interest" description="Disordered" evidence="7">
    <location>
        <begin position="187"/>
        <end position="247"/>
    </location>
</feature>
<dbReference type="PANTHER" id="PTHR46423">
    <property type="entry name" value="RNA POLYMERASE II-ASSOCIATED PROTEIN 3"/>
    <property type="match status" value="1"/>
</dbReference>
<organism evidence="9 10">
    <name type="scientific">Somion occarium</name>
    <dbReference type="NCBI Taxonomy" id="3059160"/>
    <lineage>
        <taxon>Eukaryota</taxon>
        <taxon>Fungi</taxon>
        <taxon>Dikarya</taxon>
        <taxon>Basidiomycota</taxon>
        <taxon>Agaricomycotina</taxon>
        <taxon>Agaricomycetes</taxon>
        <taxon>Polyporales</taxon>
        <taxon>Cerrenaceae</taxon>
        <taxon>Somion</taxon>
    </lineage>
</organism>
<dbReference type="InterPro" id="IPR011990">
    <property type="entry name" value="TPR-like_helical_dom_sf"/>
</dbReference>
<dbReference type="InterPro" id="IPR019734">
    <property type="entry name" value="TPR_rpt"/>
</dbReference>
<feature type="domain" description="RNA-polymerase II-associated protein 3-like C-terminal" evidence="8">
    <location>
        <begin position="270"/>
        <end position="362"/>
    </location>
</feature>
<dbReference type="Gene3D" id="1.25.40.10">
    <property type="entry name" value="Tetratricopeptide repeat domain"/>
    <property type="match status" value="1"/>
</dbReference>
<keyword evidence="2 5" id="KW-0802">TPR repeat</keyword>
<protein>
    <recommendedName>
        <fullName evidence="4">RNA polymerase II-associated protein 3</fullName>
    </recommendedName>
</protein>
<keyword evidence="1" id="KW-0677">Repeat</keyword>
<dbReference type="Pfam" id="PF07719">
    <property type="entry name" value="TPR_2"/>
    <property type="match status" value="1"/>
</dbReference>